<dbReference type="HOGENOM" id="CLU_2883039_0_0_5"/>
<reference evidence="1 2" key="2">
    <citation type="journal article" date="2016" name="Int. J. Syst. Evol. Microbiol.">
        <title>Rickettsia amblyommatis sp. nov., a spotted fever group Rickettsia associated with multiple species of Amblyomma ticks in North, Central and South America.</title>
        <authorList>
            <person name="Karpathy S.E."/>
            <person name="Slater K.S."/>
            <person name="Goldsmith C.S."/>
            <person name="Nicholson W.L."/>
            <person name="Paddock C.D."/>
        </authorList>
    </citation>
    <scope>NUCLEOTIDE SEQUENCE [LARGE SCALE GENOMIC DNA]</scope>
    <source>
        <strain evidence="1 2">GAT-30V</strain>
    </source>
</reference>
<sequence>MAFYFTTILDFASLKIVSNIDLFKKKFAEFLSTYYYAVDFHNLLMIHDDYNNQKCKLSIWIMS</sequence>
<name>H8K2H2_RICAG</name>
<protein>
    <submittedName>
        <fullName evidence="1">Uncharacterized protein</fullName>
    </submittedName>
</protein>
<evidence type="ECO:0000313" key="1">
    <source>
        <dbReference type="EMBL" id="AFC70014.1"/>
    </source>
</evidence>
<dbReference type="EMBL" id="CP003334">
    <property type="protein sequence ID" value="AFC70014.1"/>
    <property type="molecule type" value="Genomic_DNA"/>
</dbReference>
<dbReference type="STRING" id="1105111.MCE_05860"/>
<dbReference type="Proteomes" id="UP000008005">
    <property type="component" value="Chromosome"/>
</dbReference>
<accession>H8K2H2</accession>
<gene>
    <name evidence="1" type="ordered locus">MCE_05860</name>
</gene>
<reference evidence="2" key="1">
    <citation type="submission" date="2012-02" db="EMBL/GenBank/DDBJ databases">
        <title>Complete genome sequence of Candidatus Rickettsia amblyommii strain GAT-30V.</title>
        <authorList>
            <person name="Johnson S.L."/>
            <person name="Munk A.C."/>
            <person name="Han S."/>
            <person name="Bruce D.C."/>
            <person name="Dasch G.A."/>
        </authorList>
    </citation>
    <scope>NUCLEOTIDE SEQUENCE [LARGE SCALE GENOMIC DNA]</scope>
    <source>
        <strain evidence="2">GAT-30V</strain>
    </source>
</reference>
<dbReference type="AlphaFoldDB" id="H8K2H2"/>
<evidence type="ECO:0000313" key="2">
    <source>
        <dbReference type="Proteomes" id="UP000008005"/>
    </source>
</evidence>
<dbReference type="KEGG" id="ram:MCE_05860"/>
<organism evidence="1 2">
    <name type="scientific">Rickettsia amblyommatis (strain GAT-30V)</name>
    <name type="common">Rickettsia amblyommii</name>
    <dbReference type="NCBI Taxonomy" id="1105111"/>
    <lineage>
        <taxon>Bacteria</taxon>
        <taxon>Pseudomonadati</taxon>
        <taxon>Pseudomonadota</taxon>
        <taxon>Alphaproteobacteria</taxon>
        <taxon>Rickettsiales</taxon>
        <taxon>Rickettsiaceae</taxon>
        <taxon>Rickettsieae</taxon>
        <taxon>Rickettsia</taxon>
        <taxon>spotted fever group</taxon>
    </lineage>
</organism>
<proteinExistence type="predicted"/>